<proteinExistence type="predicted"/>
<keyword evidence="3" id="KW-1185">Reference proteome</keyword>
<keyword evidence="1" id="KW-1133">Transmembrane helix</keyword>
<dbReference type="EMBL" id="JACJLV010000007">
    <property type="protein sequence ID" value="MBM6826192.1"/>
    <property type="molecule type" value="Genomic_DNA"/>
</dbReference>
<dbReference type="RefSeq" id="WP_204908248.1">
    <property type="nucleotide sequence ID" value="NZ_JACJLV010000007.1"/>
</dbReference>
<sequence length="127" mass="14585">MDRISDANGIIWLFLGIMLYCLLTVIFTFGVWAKSEKISRFFYPAGVIATIMILFCDMQIVFFSAAYEPAFIHFLVYGRVFTIMGVVMLCVSVLFQKKNNKILRNILLNISTIGSLVLFVYLVQIKY</sequence>
<evidence type="ECO:0000313" key="3">
    <source>
        <dbReference type="Proteomes" id="UP000713880"/>
    </source>
</evidence>
<feature type="transmembrane region" description="Helical" evidence="1">
    <location>
        <begin position="106"/>
        <end position="125"/>
    </location>
</feature>
<dbReference type="AlphaFoldDB" id="A0A938X0P9"/>
<feature type="transmembrane region" description="Helical" evidence="1">
    <location>
        <begin position="12"/>
        <end position="33"/>
    </location>
</feature>
<protein>
    <submittedName>
        <fullName evidence="2">Uncharacterized protein</fullName>
    </submittedName>
</protein>
<reference evidence="2" key="2">
    <citation type="journal article" date="2021" name="Sci. Rep.">
        <title>The distribution of antibiotic resistance genes in chicken gut microbiota commensals.</title>
        <authorList>
            <person name="Juricova H."/>
            <person name="Matiasovicova J."/>
            <person name="Kubasova T."/>
            <person name="Cejkova D."/>
            <person name="Rychlik I."/>
        </authorList>
    </citation>
    <scope>NUCLEOTIDE SEQUENCE</scope>
    <source>
        <strain evidence="2">An420c</strain>
    </source>
</reference>
<dbReference type="Proteomes" id="UP000713880">
    <property type="component" value="Unassembled WGS sequence"/>
</dbReference>
<reference evidence="2" key="1">
    <citation type="submission" date="2020-08" db="EMBL/GenBank/DDBJ databases">
        <authorList>
            <person name="Cejkova D."/>
            <person name="Kubasova T."/>
            <person name="Jahodarova E."/>
            <person name="Rychlik I."/>
        </authorList>
    </citation>
    <scope>NUCLEOTIDE SEQUENCE</scope>
    <source>
        <strain evidence="2">An420c</strain>
    </source>
</reference>
<feature type="transmembrane region" description="Helical" evidence="1">
    <location>
        <begin position="71"/>
        <end position="94"/>
    </location>
</feature>
<evidence type="ECO:0000313" key="2">
    <source>
        <dbReference type="EMBL" id="MBM6826192.1"/>
    </source>
</evidence>
<keyword evidence="1" id="KW-0472">Membrane</keyword>
<accession>A0A938X0P9</accession>
<keyword evidence="1" id="KW-0812">Transmembrane</keyword>
<evidence type="ECO:0000256" key="1">
    <source>
        <dbReference type="SAM" id="Phobius"/>
    </source>
</evidence>
<name>A0A938X0P9_9CLOT</name>
<organism evidence="2 3">
    <name type="scientific">Mordavella massiliensis</name>
    <dbReference type="NCBI Taxonomy" id="1871024"/>
    <lineage>
        <taxon>Bacteria</taxon>
        <taxon>Bacillati</taxon>
        <taxon>Bacillota</taxon>
        <taxon>Clostridia</taxon>
        <taxon>Eubacteriales</taxon>
        <taxon>Clostridiaceae</taxon>
        <taxon>Mordavella</taxon>
    </lineage>
</organism>
<gene>
    <name evidence="2" type="ORF">H6A13_03600</name>
</gene>
<feature type="transmembrane region" description="Helical" evidence="1">
    <location>
        <begin position="45"/>
        <end position="65"/>
    </location>
</feature>
<comment type="caution">
    <text evidence="2">The sequence shown here is derived from an EMBL/GenBank/DDBJ whole genome shotgun (WGS) entry which is preliminary data.</text>
</comment>